<keyword evidence="2" id="KW-1185">Reference proteome</keyword>
<evidence type="ECO:0000313" key="1">
    <source>
        <dbReference type="EMBL" id="KAF9647201.1"/>
    </source>
</evidence>
<dbReference type="EMBL" id="MU118039">
    <property type="protein sequence ID" value="KAF9647201.1"/>
    <property type="molecule type" value="Genomic_DNA"/>
</dbReference>
<accession>A0ACB6ZC13</accession>
<reference evidence="1" key="2">
    <citation type="journal article" date="2020" name="Nat. Commun.">
        <title>Large-scale genome sequencing of mycorrhizal fungi provides insights into the early evolution of symbiotic traits.</title>
        <authorList>
            <person name="Miyauchi S."/>
            <person name="Kiss E."/>
            <person name="Kuo A."/>
            <person name="Drula E."/>
            <person name="Kohler A."/>
            <person name="Sanchez-Garcia M."/>
            <person name="Morin E."/>
            <person name="Andreopoulos B."/>
            <person name="Barry K.W."/>
            <person name="Bonito G."/>
            <person name="Buee M."/>
            <person name="Carver A."/>
            <person name="Chen C."/>
            <person name="Cichocki N."/>
            <person name="Clum A."/>
            <person name="Culley D."/>
            <person name="Crous P.W."/>
            <person name="Fauchery L."/>
            <person name="Girlanda M."/>
            <person name="Hayes R.D."/>
            <person name="Keri Z."/>
            <person name="LaButti K."/>
            <person name="Lipzen A."/>
            <person name="Lombard V."/>
            <person name="Magnuson J."/>
            <person name="Maillard F."/>
            <person name="Murat C."/>
            <person name="Nolan M."/>
            <person name="Ohm R.A."/>
            <person name="Pangilinan J."/>
            <person name="Pereira M.F."/>
            <person name="Perotto S."/>
            <person name="Peter M."/>
            <person name="Pfister S."/>
            <person name="Riley R."/>
            <person name="Sitrit Y."/>
            <person name="Stielow J.B."/>
            <person name="Szollosi G."/>
            <person name="Zifcakova L."/>
            <person name="Stursova M."/>
            <person name="Spatafora J.W."/>
            <person name="Tedersoo L."/>
            <person name="Vaario L.M."/>
            <person name="Yamada A."/>
            <person name="Yan M."/>
            <person name="Wang P."/>
            <person name="Xu J."/>
            <person name="Bruns T."/>
            <person name="Baldrian P."/>
            <person name="Vilgalys R."/>
            <person name="Dunand C."/>
            <person name="Henrissat B."/>
            <person name="Grigoriev I.V."/>
            <person name="Hibbett D."/>
            <person name="Nagy L.G."/>
            <person name="Martin F.M."/>
        </authorList>
    </citation>
    <scope>NUCLEOTIDE SEQUENCE</scope>
    <source>
        <strain evidence="1">P2</strain>
    </source>
</reference>
<comment type="caution">
    <text evidence="1">The sequence shown here is derived from an EMBL/GenBank/DDBJ whole genome shotgun (WGS) entry which is preliminary data.</text>
</comment>
<organism evidence="1 2">
    <name type="scientific">Thelephora ganbajun</name>
    <name type="common">Ganba fungus</name>
    <dbReference type="NCBI Taxonomy" id="370292"/>
    <lineage>
        <taxon>Eukaryota</taxon>
        <taxon>Fungi</taxon>
        <taxon>Dikarya</taxon>
        <taxon>Basidiomycota</taxon>
        <taxon>Agaricomycotina</taxon>
        <taxon>Agaricomycetes</taxon>
        <taxon>Thelephorales</taxon>
        <taxon>Thelephoraceae</taxon>
        <taxon>Thelephora</taxon>
    </lineage>
</organism>
<reference evidence="1" key="1">
    <citation type="submission" date="2019-10" db="EMBL/GenBank/DDBJ databases">
        <authorList>
            <consortium name="DOE Joint Genome Institute"/>
            <person name="Kuo A."/>
            <person name="Miyauchi S."/>
            <person name="Kiss E."/>
            <person name="Drula E."/>
            <person name="Kohler A."/>
            <person name="Sanchez-Garcia M."/>
            <person name="Andreopoulos B."/>
            <person name="Barry K.W."/>
            <person name="Bonito G."/>
            <person name="Buee M."/>
            <person name="Carver A."/>
            <person name="Chen C."/>
            <person name="Cichocki N."/>
            <person name="Clum A."/>
            <person name="Culley D."/>
            <person name="Crous P.W."/>
            <person name="Fauchery L."/>
            <person name="Girlanda M."/>
            <person name="Hayes R."/>
            <person name="Keri Z."/>
            <person name="Labutti K."/>
            <person name="Lipzen A."/>
            <person name="Lombard V."/>
            <person name="Magnuson J."/>
            <person name="Maillard F."/>
            <person name="Morin E."/>
            <person name="Murat C."/>
            <person name="Nolan M."/>
            <person name="Ohm R."/>
            <person name="Pangilinan J."/>
            <person name="Pereira M."/>
            <person name="Perotto S."/>
            <person name="Peter M."/>
            <person name="Riley R."/>
            <person name="Sitrit Y."/>
            <person name="Stielow B."/>
            <person name="Szollosi G."/>
            <person name="Zifcakova L."/>
            <person name="Stursova M."/>
            <person name="Spatafora J.W."/>
            <person name="Tedersoo L."/>
            <person name="Vaario L.-M."/>
            <person name="Yamada A."/>
            <person name="Yan M."/>
            <person name="Wang P."/>
            <person name="Xu J."/>
            <person name="Bruns T."/>
            <person name="Baldrian P."/>
            <person name="Vilgalys R."/>
            <person name="Henrissat B."/>
            <person name="Grigoriev I.V."/>
            <person name="Hibbett D."/>
            <person name="Nagy L.G."/>
            <person name="Martin F.M."/>
        </authorList>
    </citation>
    <scope>NUCLEOTIDE SEQUENCE</scope>
    <source>
        <strain evidence="1">P2</strain>
    </source>
</reference>
<gene>
    <name evidence="1" type="ORF">BDM02DRAFT_2747636</name>
</gene>
<dbReference type="Proteomes" id="UP000886501">
    <property type="component" value="Unassembled WGS sequence"/>
</dbReference>
<evidence type="ECO:0000313" key="2">
    <source>
        <dbReference type="Proteomes" id="UP000886501"/>
    </source>
</evidence>
<sequence length="467" mass="51488">MAYVRDQTVDIPPVSKKIPPNPLLGYNRTHTATASSAKSSRVSATQSTLTHRVLLYDQRCLVTGAVSTQLQACHLINTIRMNNSNREIKAPLKDEVVRSLSLIIPDTLGGCNIFAQESILTQQQFGTGKFSLDSLSNCAAIEAQWHGDLDTYGSFCITVPLMQICAIVTKLNASNRDWERRAALNPQASRNLNITEDPFVVKKCVLVVLRPDLFLPETRPLWINTRRVLRVPAGPSLPESDGSSWTEYYPQHGRPYLIDSSNQEFTEFDYHSNRRPGQDLSVFSLLVNANSKLQAAKRRAKDPIDIETISYTEIVALAVNVIFFVPRGLQKQAPSLIPPVPSLSSRQYPGVTAPGSPTQSHGDRNDLKGQDPGGVSPKDGDVVEEGHSDLDVEFDDFDYDPEEDDEEDDEPDTINGLTFSEMETVLQRVSDGTISEGERAEAAMLMLGMAGGHGHPQALSPLIKDYI</sequence>
<protein>
    <submittedName>
        <fullName evidence="1">Uncharacterized protein</fullName>
    </submittedName>
</protein>
<name>A0ACB6ZC13_THEGA</name>
<proteinExistence type="predicted"/>